<dbReference type="Proteomes" id="UP001153292">
    <property type="component" value="Chromosome 27"/>
</dbReference>
<evidence type="ECO:0000313" key="10">
    <source>
        <dbReference type="Proteomes" id="UP001153292"/>
    </source>
</evidence>
<evidence type="ECO:0000256" key="6">
    <source>
        <dbReference type="SAM" id="MobiDB-lite"/>
    </source>
</evidence>
<feature type="domain" description="C2H2-type" evidence="7">
    <location>
        <begin position="432"/>
        <end position="461"/>
    </location>
</feature>
<feature type="domain" description="ZAD" evidence="8">
    <location>
        <begin position="81"/>
        <end position="159"/>
    </location>
</feature>
<feature type="coiled-coil region" evidence="5">
    <location>
        <begin position="279"/>
        <end position="306"/>
    </location>
</feature>
<dbReference type="SUPFAM" id="SSF57667">
    <property type="entry name" value="beta-beta-alpha zinc fingers"/>
    <property type="match status" value="2"/>
</dbReference>
<feature type="domain" description="C2H2-type" evidence="7">
    <location>
        <begin position="461"/>
        <end position="488"/>
    </location>
</feature>
<dbReference type="SMART" id="SM00355">
    <property type="entry name" value="ZnF_C2H2"/>
    <property type="match status" value="7"/>
</dbReference>
<sequence>MLTCEHCKVLYPNRTLLLRHINRDHSEQSEPNTNAEHDKTITGPGMQGESPKLNDQEIKPQISESISKSGTQKIQPNSSLQKCEVCTETCANMTKLWLHIRKEHFNLQAKLPYCDQKKVNQFTSGSMPTLVCNLCAHLLKKFNKFKQQCQIAYDILNEAEKEDRKMQFYTKLEVRNLYDLRKSDVQLAEFANENSMETLYTENIMFDHDIYVDDDEVPLVMLKTEQLTTEDKFVKKKKRKRRHSVKNGEAKENEDNVKVENNLTNSQSENNIDSVSMTNGEIKEEINDIEVEIKEEKSTKQKTLREGFTSRMVQETDEYTVIKLSKEQVLKEMEEKLRSEEYLRSLYKCEKCAKGFNFEDVLKSHMEKHAMKKGWLLCDLCEQYCPSIVSLRGHMKSHTTRYKCKVCGCVRLSRQVLLEHHSNCHTADTMKYTCQLCDFVTSKRTSMQRHIRTRHHKTEKHPCDQCGKTLNSLEALRVHTTRHDKSKRFYRDDCMSQVRPMVRLSVSVAPAQDGGARERRLLLRRMRC</sequence>
<dbReference type="Gene3D" id="3.30.160.60">
    <property type="entry name" value="Classic Zinc Finger"/>
    <property type="match status" value="2"/>
</dbReference>
<dbReference type="InterPro" id="IPR050758">
    <property type="entry name" value="Znf_C2H2-type"/>
</dbReference>
<proteinExistence type="predicted"/>
<dbReference type="SMART" id="SM00868">
    <property type="entry name" value="zf-AD"/>
    <property type="match status" value="1"/>
</dbReference>
<dbReference type="PANTHER" id="PTHR23234:SF10">
    <property type="entry name" value="RIKEN CDNA 6720489N17 GENE-RELATED"/>
    <property type="match status" value="1"/>
</dbReference>
<feature type="binding site" evidence="4">
    <location>
        <position position="86"/>
    </location>
    <ligand>
        <name>Zn(2+)</name>
        <dbReference type="ChEBI" id="CHEBI:29105"/>
    </ligand>
</feature>
<evidence type="ECO:0008006" key="11">
    <source>
        <dbReference type="Google" id="ProtNLM"/>
    </source>
</evidence>
<keyword evidence="5" id="KW-0175">Coiled coil</keyword>
<feature type="binding site" evidence="4">
    <location>
        <position position="83"/>
    </location>
    <ligand>
        <name>Zn(2+)</name>
        <dbReference type="ChEBI" id="CHEBI:29105"/>
    </ligand>
</feature>
<feature type="compositionally biased region" description="Basic and acidic residues" evidence="6">
    <location>
        <begin position="246"/>
        <end position="258"/>
    </location>
</feature>
<dbReference type="InterPro" id="IPR012934">
    <property type="entry name" value="Znf_AD"/>
</dbReference>
<keyword evidence="2" id="KW-0677">Repeat</keyword>
<feature type="binding site" evidence="4">
    <location>
        <position position="132"/>
    </location>
    <ligand>
        <name>Zn(2+)</name>
        <dbReference type="ChEBI" id="CHEBI:29105"/>
    </ligand>
</feature>
<evidence type="ECO:0000256" key="5">
    <source>
        <dbReference type="SAM" id="Coils"/>
    </source>
</evidence>
<dbReference type="InterPro" id="IPR036236">
    <property type="entry name" value="Znf_C2H2_sf"/>
</dbReference>
<dbReference type="PANTHER" id="PTHR23234">
    <property type="entry name" value="ZNF44 PROTEIN"/>
    <property type="match status" value="1"/>
</dbReference>
<evidence type="ECO:0000256" key="1">
    <source>
        <dbReference type="ARBA" id="ARBA00022723"/>
    </source>
</evidence>
<keyword evidence="1 4" id="KW-0479">Metal-binding</keyword>
<evidence type="ECO:0000256" key="4">
    <source>
        <dbReference type="PROSITE-ProRule" id="PRU01263"/>
    </source>
</evidence>
<feature type="binding site" evidence="4">
    <location>
        <position position="135"/>
    </location>
    <ligand>
        <name>Zn(2+)</name>
        <dbReference type="ChEBI" id="CHEBI:29105"/>
    </ligand>
</feature>
<gene>
    <name evidence="9" type="ORF">CHILSU_LOCUS7375</name>
</gene>
<evidence type="ECO:0000256" key="2">
    <source>
        <dbReference type="ARBA" id="ARBA00022737"/>
    </source>
</evidence>
<accession>A0ABN8BCL5</accession>
<dbReference type="PROSITE" id="PS50157">
    <property type="entry name" value="ZINC_FINGER_C2H2_2"/>
    <property type="match status" value="3"/>
</dbReference>
<dbReference type="PROSITE" id="PS51915">
    <property type="entry name" value="ZAD"/>
    <property type="match status" value="1"/>
</dbReference>
<reference evidence="9" key="1">
    <citation type="submission" date="2021-12" db="EMBL/GenBank/DDBJ databases">
        <authorList>
            <person name="King R."/>
        </authorList>
    </citation>
    <scope>NUCLEOTIDE SEQUENCE</scope>
</reference>
<keyword evidence="10" id="KW-1185">Reference proteome</keyword>
<organism evidence="9 10">
    <name type="scientific">Chilo suppressalis</name>
    <name type="common">Asiatic rice borer moth</name>
    <dbReference type="NCBI Taxonomy" id="168631"/>
    <lineage>
        <taxon>Eukaryota</taxon>
        <taxon>Metazoa</taxon>
        <taxon>Ecdysozoa</taxon>
        <taxon>Arthropoda</taxon>
        <taxon>Hexapoda</taxon>
        <taxon>Insecta</taxon>
        <taxon>Pterygota</taxon>
        <taxon>Neoptera</taxon>
        <taxon>Endopterygota</taxon>
        <taxon>Lepidoptera</taxon>
        <taxon>Glossata</taxon>
        <taxon>Ditrysia</taxon>
        <taxon>Pyraloidea</taxon>
        <taxon>Crambidae</taxon>
        <taxon>Crambinae</taxon>
        <taxon>Chilo</taxon>
    </lineage>
</organism>
<name>A0ABN8BCL5_CHISP</name>
<evidence type="ECO:0000259" key="8">
    <source>
        <dbReference type="PROSITE" id="PS51915"/>
    </source>
</evidence>
<feature type="region of interest" description="Disordered" evidence="6">
    <location>
        <begin position="24"/>
        <end position="54"/>
    </location>
</feature>
<evidence type="ECO:0000256" key="3">
    <source>
        <dbReference type="PROSITE-ProRule" id="PRU00042"/>
    </source>
</evidence>
<keyword evidence="3" id="KW-0863">Zinc-finger</keyword>
<dbReference type="InterPro" id="IPR013087">
    <property type="entry name" value="Znf_C2H2_type"/>
</dbReference>
<dbReference type="PROSITE" id="PS00028">
    <property type="entry name" value="ZINC_FINGER_C2H2_1"/>
    <property type="match status" value="5"/>
</dbReference>
<dbReference type="EMBL" id="OU963920">
    <property type="protein sequence ID" value="CAH0404067.1"/>
    <property type="molecule type" value="Genomic_DNA"/>
</dbReference>
<evidence type="ECO:0000313" key="9">
    <source>
        <dbReference type="EMBL" id="CAH0404067.1"/>
    </source>
</evidence>
<dbReference type="Pfam" id="PF13912">
    <property type="entry name" value="zf-C2H2_6"/>
    <property type="match status" value="2"/>
</dbReference>
<keyword evidence="4" id="KW-0862">Zinc</keyword>
<protein>
    <recommendedName>
        <fullName evidence="11">C2H2-type domain-containing protein</fullName>
    </recommendedName>
</protein>
<evidence type="ECO:0000259" key="7">
    <source>
        <dbReference type="PROSITE" id="PS50157"/>
    </source>
</evidence>
<feature type="domain" description="C2H2-type" evidence="7">
    <location>
        <begin position="347"/>
        <end position="374"/>
    </location>
</feature>
<feature type="region of interest" description="Disordered" evidence="6">
    <location>
        <begin position="238"/>
        <end position="262"/>
    </location>
</feature>